<evidence type="ECO:0000313" key="2">
    <source>
        <dbReference type="EMBL" id="KAJ1613386.1"/>
    </source>
</evidence>
<dbReference type="EMBL" id="JAPCXB010000035">
    <property type="protein sequence ID" value="KAJ1613386.1"/>
    <property type="molecule type" value="Genomic_DNA"/>
</dbReference>
<protein>
    <submittedName>
        <fullName evidence="2">Transmembrane domain-containing protein</fullName>
    </submittedName>
</protein>
<keyword evidence="3" id="KW-1185">Reference proteome</keyword>
<accession>A0ABQ8P9C8</accession>
<reference evidence="2" key="1">
    <citation type="submission" date="2022-10" db="EMBL/GenBank/DDBJ databases">
        <title>Adaptive evolution leads to modifications in subtelomeric GC content in a zoonotic Cryptosporidium species.</title>
        <authorList>
            <person name="Li J."/>
            <person name="Feng Y."/>
            <person name="Xiao L."/>
        </authorList>
    </citation>
    <scope>NUCLEOTIDE SEQUENCE</scope>
    <source>
        <strain evidence="2">25894</strain>
    </source>
</reference>
<dbReference type="Proteomes" id="UP001071777">
    <property type="component" value="Unassembled WGS sequence"/>
</dbReference>
<name>A0ABQ8P9C8_9CRYT</name>
<evidence type="ECO:0000256" key="1">
    <source>
        <dbReference type="SAM" id="Phobius"/>
    </source>
</evidence>
<keyword evidence="1 2" id="KW-0812">Transmembrane</keyword>
<sequence>MQVSGRLEERSVGNCGVMCMLWVLVRVCRYLVYALFILLSILSLNTLLEGRYSKLVEFSELISSVTIPSVEDIYYFSRESRESVREAFNYLSGGGVRPKKDGDGNVNGNGNGLVKLIEIILAQPRLQEHLDGGSVSILELLCHQSFSLQEGILGMYYREREGAIGLAFARYFGELERRKSPGLVDGLSRGGVLEMLGFERPYDLYIRSQSGGYASVFKASAWSESRLRVSRRAIVSTGYGNEEIRPFCQHDGSWTCSKYEMLVLKLLLEYYRGSGNTFVSFFLWHYKSKIVDQHLVDNIPFFSKVQVEIVNSLFPGLFGAFQKLTRSVYGRIDDFERLRRPHLSGNDKYHLEKVTEEDVNWVISLALSHSIQDKDGNIAFVPYFSIIPHSSTIQDDCQRSQTLFHYPGESSFDWRFSREGAGRHCGPASSSGPEEEYTRVHSFYGRLNSIKSVVQYGKLLEEDNEYTTVWFLRRDERAPGGFRLLHGTSTILLSVDSPSYRDHLPDWFQSLTASHHSGSKIRVRPATQFVHYIPGSGRISIPQDPRETMQQYIDCTELTFHGGAGLGLGTIQLGKSFPVGGIRASAYVCLREALLRGLQSRGGVSREAVEEILLRKMHRSCKTRVEQLEGVKSLLMSQLGQGFAGDFTEKGLSRLSAKVKQHLRIHIKLLYATLEELQAMNKCMSYFGGLVRLIPRATSV</sequence>
<feature type="transmembrane region" description="Helical" evidence="1">
    <location>
        <begin position="30"/>
        <end position="48"/>
    </location>
</feature>
<comment type="caution">
    <text evidence="2">The sequence shown here is derived from an EMBL/GenBank/DDBJ whole genome shotgun (WGS) entry which is preliminary data.</text>
</comment>
<organism evidence="2 3">
    <name type="scientific">Cryptosporidium canis</name>
    <dbReference type="NCBI Taxonomy" id="195482"/>
    <lineage>
        <taxon>Eukaryota</taxon>
        <taxon>Sar</taxon>
        <taxon>Alveolata</taxon>
        <taxon>Apicomplexa</taxon>
        <taxon>Conoidasida</taxon>
        <taxon>Coccidia</taxon>
        <taxon>Eucoccidiorida</taxon>
        <taxon>Eimeriorina</taxon>
        <taxon>Cryptosporidiidae</taxon>
        <taxon>Cryptosporidium</taxon>
    </lineage>
</organism>
<proteinExistence type="predicted"/>
<gene>
    <name evidence="2" type="ORF">OJ252_971</name>
</gene>
<evidence type="ECO:0000313" key="3">
    <source>
        <dbReference type="Proteomes" id="UP001071777"/>
    </source>
</evidence>
<keyword evidence="1" id="KW-0472">Membrane</keyword>
<keyword evidence="1" id="KW-1133">Transmembrane helix</keyword>